<keyword evidence="2" id="KW-1185">Reference proteome</keyword>
<evidence type="ECO:0000313" key="2">
    <source>
        <dbReference type="Proteomes" id="UP001320706"/>
    </source>
</evidence>
<dbReference type="Proteomes" id="UP001320706">
    <property type="component" value="Unassembled WGS sequence"/>
</dbReference>
<protein>
    <submittedName>
        <fullName evidence="1">Uncharacterized protein</fullName>
    </submittedName>
</protein>
<evidence type="ECO:0000313" key="1">
    <source>
        <dbReference type="EMBL" id="KAK8204609.1"/>
    </source>
</evidence>
<reference evidence="1" key="1">
    <citation type="submission" date="2024-02" db="EMBL/GenBank/DDBJ databases">
        <title>Metagenome Assembled Genome of Zalaria obscura JY119.</title>
        <authorList>
            <person name="Vighnesh L."/>
            <person name="Jagadeeshwari U."/>
            <person name="Venkata Ramana C."/>
            <person name="Sasikala C."/>
        </authorList>
    </citation>
    <scope>NUCLEOTIDE SEQUENCE</scope>
    <source>
        <strain evidence="1">JY119</strain>
    </source>
</reference>
<dbReference type="EMBL" id="JAMKPW020000026">
    <property type="protein sequence ID" value="KAK8204609.1"/>
    <property type="molecule type" value="Genomic_DNA"/>
</dbReference>
<name>A0ACC3SAW4_9PEZI</name>
<gene>
    <name evidence="1" type="ORF">M8818_005048</name>
</gene>
<comment type="caution">
    <text evidence="1">The sequence shown here is derived from an EMBL/GenBank/DDBJ whole genome shotgun (WGS) entry which is preliminary data.</text>
</comment>
<sequence length="124" mass="13287">MGAGTLADPFKDSPEKGSDKFRLSADVPAFQPTANSLSSVLHFVVCDVSSGLHFILGGTPPSCTFGNEHRMILRPALCNLRAPTKTPAPTPQQSSFEQPSEPAPAHKSKGAAVYVNWFDITWFG</sequence>
<proteinExistence type="predicted"/>
<organism evidence="1 2">
    <name type="scientific">Zalaria obscura</name>
    <dbReference type="NCBI Taxonomy" id="2024903"/>
    <lineage>
        <taxon>Eukaryota</taxon>
        <taxon>Fungi</taxon>
        <taxon>Dikarya</taxon>
        <taxon>Ascomycota</taxon>
        <taxon>Pezizomycotina</taxon>
        <taxon>Dothideomycetes</taxon>
        <taxon>Dothideomycetidae</taxon>
        <taxon>Dothideales</taxon>
        <taxon>Zalariaceae</taxon>
        <taxon>Zalaria</taxon>
    </lineage>
</organism>
<accession>A0ACC3SAW4</accession>